<accession>A0A3P8XBA0</accession>
<dbReference type="GO" id="GO:0009408">
    <property type="term" value="P:response to heat"/>
    <property type="evidence" value="ECO:0007669"/>
    <property type="project" value="TreeGrafter"/>
</dbReference>
<dbReference type="InterPro" id="IPR002068">
    <property type="entry name" value="A-crystallin/Hsp20_dom"/>
</dbReference>
<dbReference type="AlphaFoldDB" id="A0A3P8XBA0"/>
<organism evidence="5 6">
    <name type="scientific">Esox lucius</name>
    <name type="common">Northern pike</name>
    <dbReference type="NCBI Taxonomy" id="8010"/>
    <lineage>
        <taxon>Eukaryota</taxon>
        <taxon>Metazoa</taxon>
        <taxon>Chordata</taxon>
        <taxon>Craniata</taxon>
        <taxon>Vertebrata</taxon>
        <taxon>Euteleostomi</taxon>
        <taxon>Actinopterygii</taxon>
        <taxon>Neopterygii</taxon>
        <taxon>Teleostei</taxon>
        <taxon>Protacanthopterygii</taxon>
        <taxon>Esociformes</taxon>
        <taxon>Esocidae</taxon>
        <taxon>Esox</taxon>
    </lineage>
</organism>
<dbReference type="PROSITE" id="PS01031">
    <property type="entry name" value="SHSP"/>
    <property type="match status" value="1"/>
</dbReference>
<dbReference type="InterPro" id="IPR001436">
    <property type="entry name" value="Alpha-crystallin/sHSP_animal"/>
</dbReference>
<name>A0A3P8XBA0_ESOLU</name>
<reference evidence="5" key="2">
    <citation type="submission" date="2020-02" db="EMBL/GenBank/DDBJ databases">
        <title>Esox lucius (northern pike) genome, fEsoLuc1, primary haplotype.</title>
        <authorList>
            <person name="Myers G."/>
            <person name="Karagic N."/>
            <person name="Meyer A."/>
            <person name="Pippel M."/>
            <person name="Reichard M."/>
            <person name="Winkler S."/>
            <person name="Tracey A."/>
            <person name="Sims Y."/>
            <person name="Howe K."/>
            <person name="Rhie A."/>
            <person name="Formenti G."/>
            <person name="Durbin R."/>
            <person name="Fedrigo O."/>
            <person name="Jarvis E.D."/>
        </authorList>
    </citation>
    <scope>NUCLEOTIDE SEQUENCE [LARGE SCALE GENOMIC DNA]</scope>
</reference>
<sequence>MKVLCSPGFQSSINPLMDFYCPVHSLCPEVRPLLWQQGLLERNIKEIKSSLALMEKLQQCISEEMDHVPASVDFQPFSYKLEKEGEGFAMTLNTKDFSPEEICVRQVGRKLRVSGKTEKKQGDGKGSYSYRCQEFRQEIDLPEGLNPETVTCSMTPDGKLHIEAPNTSLSSERVVSINCSLDVRTPAEFSGRRHRILERDAKCVLTTDHFTTFYI</sequence>
<dbReference type="SUPFAM" id="SSF49764">
    <property type="entry name" value="HSP20-like chaperones"/>
    <property type="match status" value="1"/>
</dbReference>
<protein>
    <recommendedName>
        <fullName evidence="4">SHSP domain-containing protein</fullName>
    </recommendedName>
</protein>
<keyword evidence="6" id="KW-1185">Reference proteome</keyword>
<comment type="similarity">
    <text evidence="2 3">Belongs to the small heat shock protein (HSP20) family.</text>
</comment>
<dbReference type="GO" id="GO:0005634">
    <property type="term" value="C:nucleus"/>
    <property type="evidence" value="ECO:0007669"/>
    <property type="project" value="TreeGrafter"/>
</dbReference>
<dbReference type="OMA" id="RAEDISC"/>
<dbReference type="CDD" id="cd06481">
    <property type="entry name" value="ACD_HspB9_like"/>
    <property type="match status" value="1"/>
</dbReference>
<dbReference type="PANTHER" id="PTHR45640:SF2">
    <property type="entry name" value="HEAT SHOCK PROTEIN BETA-11-RELATED"/>
    <property type="match status" value="1"/>
</dbReference>
<dbReference type="GO" id="GO:0005737">
    <property type="term" value="C:cytoplasm"/>
    <property type="evidence" value="ECO:0007669"/>
    <property type="project" value="TreeGrafter"/>
</dbReference>
<evidence type="ECO:0000256" key="1">
    <source>
        <dbReference type="ARBA" id="ARBA00023016"/>
    </source>
</evidence>
<dbReference type="InParanoid" id="A0A3P8XBA0"/>
<evidence type="ECO:0000313" key="6">
    <source>
        <dbReference type="Proteomes" id="UP000265140"/>
    </source>
</evidence>
<dbReference type="Ensembl" id="ENSELUT00000018369.3">
    <property type="protein sequence ID" value="ENSELUP00000000853.3"/>
    <property type="gene ID" value="ENSELUG00000002399.3"/>
</dbReference>
<dbReference type="Pfam" id="PF00011">
    <property type="entry name" value="HSP20"/>
    <property type="match status" value="1"/>
</dbReference>
<dbReference type="GO" id="GO:0042026">
    <property type="term" value="P:protein refolding"/>
    <property type="evidence" value="ECO:0007669"/>
    <property type="project" value="TreeGrafter"/>
</dbReference>
<dbReference type="GO" id="GO:0051082">
    <property type="term" value="F:unfolded protein binding"/>
    <property type="evidence" value="ECO:0007669"/>
    <property type="project" value="TreeGrafter"/>
</dbReference>
<reference evidence="5" key="3">
    <citation type="submission" date="2025-08" db="UniProtKB">
        <authorList>
            <consortium name="Ensembl"/>
        </authorList>
    </citation>
    <scope>IDENTIFICATION</scope>
</reference>
<feature type="domain" description="SHSP" evidence="4">
    <location>
        <begin position="68"/>
        <end position="180"/>
    </location>
</feature>
<reference evidence="5" key="4">
    <citation type="submission" date="2025-09" db="UniProtKB">
        <authorList>
            <consortium name="Ensembl"/>
        </authorList>
    </citation>
    <scope>IDENTIFICATION</scope>
</reference>
<dbReference type="Gene3D" id="2.60.40.790">
    <property type="match status" value="1"/>
</dbReference>
<reference evidence="6" key="1">
    <citation type="journal article" date="2014" name="PLoS ONE">
        <title>The genome and linkage map of the northern pike (Esox lucius): conserved synteny revealed between the salmonid sister group and the Neoteleostei.</title>
        <authorList>
            <person name="Rondeau E.B."/>
            <person name="Minkley D.R."/>
            <person name="Leong J.S."/>
            <person name="Messmer A.M."/>
            <person name="Jantzen J.R."/>
            <person name="von Schalburg K.R."/>
            <person name="Lemon C."/>
            <person name="Bird N.H."/>
            <person name="Koop B.F."/>
        </authorList>
    </citation>
    <scope>NUCLEOTIDE SEQUENCE</scope>
</reference>
<proteinExistence type="inferred from homology"/>
<evidence type="ECO:0000313" key="5">
    <source>
        <dbReference type="Ensembl" id="ENSELUP00000000853.3"/>
    </source>
</evidence>
<dbReference type="STRING" id="8010.ENSELUP00000000853"/>
<dbReference type="PANTHER" id="PTHR45640">
    <property type="entry name" value="HEAT SHOCK PROTEIN HSP-12.2-RELATED"/>
    <property type="match status" value="1"/>
</dbReference>
<evidence type="ECO:0000259" key="4">
    <source>
        <dbReference type="PROSITE" id="PS01031"/>
    </source>
</evidence>
<evidence type="ECO:0000256" key="3">
    <source>
        <dbReference type="RuleBase" id="RU003616"/>
    </source>
</evidence>
<dbReference type="GeneTree" id="ENSGT00670000098179"/>
<evidence type="ECO:0000256" key="2">
    <source>
        <dbReference type="PROSITE-ProRule" id="PRU00285"/>
    </source>
</evidence>
<keyword evidence="1" id="KW-0346">Stress response</keyword>
<dbReference type="InterPro" id="IPR008978">
    <property type="entry name" value="HSP20-like_chaperone"/>
</dbReference>
<dbReference type="Bgee" id="ENSELUG00000002399">
    <property type="expression patterns" value="Expressed in muscle tissue"/>
</dbReference>
<dbReference type="Proteomes" id="UP000265140">
    <property type="component" value="Chromosome 14"/>
</dbReference>